<dbReference type="Gene3D" id="3.40.50.1820">
    <property type="entry name" value="alpha/beta hydrolase"/>
    <property type="match status" value="1"/>
</dbReference>
<evidence type="ECO:0000256" key="2">
    <source>
        <dbReference type="ARBA" id="ARBA00022801"/>
    </source>
</evidence>
<proteinExistence type="inferred from homology"/>
<dbReference type="EMBL" id="JAGMUU010000024">
    <property type="protein sequence ID" value="KAH7124865.1"/>
    <property type="molecule type" value="Genomic_DNA"/>
</dbReference>
<dbReference type="GO" id="GO:0052689">
    <property type="term" value="F:carboxylic ester hydrolase activity"/>
    <property type="evidence" value="ECO:0007669"/>
    <property type="project" value="TreeGrafter"/>
</dbReference>
<dbReference type="Pfam" id="PF00135">
    <property type="entry name" value="COesterase"/>
    <property type="match status" value="1"/>
</dbReference>
<dbReference type="OrthoDB" id="408631at2759"/>
<dbReference type="InterPro" id="IPR050654">
    <property type="entry name" value="AChE-related_enzymes"/>
</dbReference>
<sequence length="194" mass="20736">MTKIPNQGTLNATPFSPACMQYGTGTPSVFSEYLLGDASRMWATQQCDIGDELPPVTIWIPGGALVSGGSAVPYTNGARFAEAQKMVIVSLDYRVNIFGFPGAGGLDGRSLNPSLLDQRKAVESRGGSSPNFWTYAWPGDPLVRGFIVMHGAVGNHQVAMNRTGNLAYVAEQVGCSGLDKDEELWYVSNGRSNV</sequence>
<accession>A0A9P9IMT8</accession>
<feature type="domain" description="Carboxylesterase type B" evidence="3">
    <location>
        <begin position="7"/>
        <end position="122"/>
    </location>
</feature>
<dbReference type="InterPro" id="IPR029058">
    <property type="entry name" value="AB_hydrolase_fold"/>
</dbReference>
<evidence type="ECO:0000313" key="4">
    <source>
        <dbReference type="EMBL" id="KAH7124865.1"/>
    </source>
</evidence>
<keyword evidence="5" id="KW-1185">Reference proteome</keyword>
<name>A0A9P9IMT8_9HYPO</name>
<dbReference type="PANTHER" id="PTHR43918">
    <property type="entry name" value="ACETYLCHOLINESTERASE"/>
    <property type="match status" value="1"/>
</dbReference>
<evidence type="ECO:0000256" key="1">
    <source>
        <dbReference type="ARBA" id="ARBA00005964"/>
    </source>
</evidence>
<comment type="caution">
    <text evidence="4">The sequence shown here is derived from an EMBL/GenBank/DDBJ whole genome shotgun (WGS) entry which is preliminary data.</text>
</comment>
<keyword evidence="2 4" id="KW-0378">Hydrolase</keyword>
<dbReference type="PANTHER" id="PTHR43918:SF4">
    <property type="entry name" value="CARBOXYLIC ESTER HYDROLASE"/>
    <property type="match status" value="1"/>
</dbReference>
<evidence type="ECO:0000313" key="5">
    <source>
        <dbReference type="Proteomes" id="UP000717696"/>
    </source>
</evidence>
<organism evidence="4 5">
    <name type="scientific">Dactylonectria estremocensis</name>
    <dbReference type="NCBI Taxonomy" id="1079267"/>
    <lineage>
        <taxon>Eukaryota</taxon>
        <taxon>Fungi</taxon>
        <taxon>Dikarya</taxon>
        <taxon>Ascomycota</taxon>
        <taxon>Pezizomycotina</taxon>
        <taxon>Sordariomycetes</taxon>
        <taxon>Hypocreomycetidae</taxon>
        <taxon>Hypocreales</taxon>
        <taxon>Nectriaceae</taxon>
        <taxon>Dactylonectria</taxon>
    </lineage>
</organism>
<evidence type="ECO:0000259" key="3">
    <source>
        <dbReference type="Pfam" id="PF00135"/>
    </source>
</evidence>
<dbReference type="AlphaFoldDB" id="A0A9P9IMT8"/>
<protein>
    <submittedName>
        <fullName evidence="4">Alpha/Beta hydrolase protein</fullName>
    </submittedName>
</protein>
<dbReference type="InterPro" id="IPR002018">
    <property type="entry name" value="CarbesteraseB"/>
</dbReference>
<dbReference type="Proteomes" id="UP000717696">
    <property type="component" value="Unassembled WGS sequence"/>
</dbReference>
<dbReference type="SUPFAM" id="SSF53474">
    <property type="entry name" value="alpha/beta-Hydrolases"/>
    <property type="match status" value="1"/>
</dbReference>
<gene>
    <name evidence="4" type="ORF">B0J13DRAFT_611907</name>
</gene>
<comment type="similarity">
    <text evidence="1">Belongs to the type-B carboxylesterase/lipase family.</text>
</comment>
<reference evidence="4" key="1">
    <citation type="journal article" date="2021" name="Nat. Commun.">
        <title>Genetic determinants of endophytism in the Arabidopsis root mycobiome.</title>
        <authorList>
            <person name="Mesny F."/>
            <person name="Miyauchi S."/>
            <person name="Thiergart T."/>
            <person name="Pickel B."/>
            <person name="Atanasova L."/>
            <person name="Karlsson M."/>
            <person name="Huettel B."/>
            <person name="Barry K.W."/>
            <person name="Haridas S."/>
            <person name="Chen C."/>
            <person name="Bauer D."/>
            <person name="Andreopoulos W."/>
            <person name="Pangilinan J."/>
            <person name="LaButti K."/>
            <person name="Riley R."/>
            <person name="Lipzen A."/>
            <person name="Clum A."/>
            <person name="Drula E."/>
            <person name="Henrissat B."/>
            <person name="Kohler A."/>
            <person name="Grigoriev I.V."/>
            <person name="Martin F.M."/>
            <person name="Hacquard S."/>
        </authorList>
    </citation>
    <scope>NUCLEOTIDE SEQUENCE</scope>
    <source>
        <strain evidence="4">MPI-CAGE-AT-0021</strain>
    </source>
</reference>